<feature type="transmembrane region" description="Helical" evidence="8">
    <location>
        <begin position="326"/>
        <end position="344"/>
    </location>
</feature>
<sequence>MNFKRNADLNYIKIIWNEDYLMGKRENKFFLLLLISTAIIECVVAATFLGKWDIEAFNFPWAKVSANDWFGMYRPRMDKIHLVNYPPLVPTLFWPFGKIINHFGLSLTSGSQFDIAVSFLLIKLVSMGFQWLTAIFVYWKSKSKQYGLLLSALILLNPSIWLNAAFWGQLDSALIFFTVVSFYYLQNNRYSLASLWFGLGCLAKLQFMYLVPVFGLYLLWKAPWKKVIQSVVQVIAVNIIGWLPFMINMKQLLLPYNIFSEGLGRPNVSYNALNFWAGILPADAKLAAHIFPWLTYSQLNTIILILIIVSLCVLIWCFAHHKINSFPLAYVGAIYSGLIFMFTMGQHERYQISVLAFLVLLLVDASPNTNRPFVWYTYATAVTFVNQGLLYLGAYLAVRTLPIYSQLIQWGGIVNFILFVGLVCELFWRNRKQSGISLQNL</sequence>
<dbReference type="InterPro" id="IPR018584">
    <property type="entry name" value="GT87"/>
</dbReference>
<feature type="transmembrane region" description="Helical" evidence="8">
    <location>
        <begin position="29"/>
        <end position="50"/>
    </location>
</feature>
<reference evidence="9 10" key="1">
    <citation type="submission" date="2024-08" db="EMBL/GenBank/DDBJ databases">
        <authorList>
            <person name="Arias E."/>
        </authorList>
    </citation>
    <scope>NUCLEOTIDE SEQUENCE [LARGE SCALE GENOMIC DNA]</scope>
    <source>
        <strain evidence="9 10">FAM 25317</strain>
    </source>
</reference>
<feature type="transmembrane region" description="Helical" evidence="8">
    <location>
        <begin position="196"/>
        <end position="220"/>
    </location>
</feature>
<comment type="caution">
    <text evidence="9">The sequence shown here is derived from an EMBL/GenBank/DDBJ whole genome shotgun (WGS) entry which is preliminary data.</text>
</comment>
<name>A0ABW8UJR3_9LACO</name>
<feature type="transmembrane region" description="Helical" evidence="8">
    <location>
        <begin position="407"/>
        <end position="428"/>
    </location>
</feature>
<feature type="transmembrane region" description="Helical" evidence="8">
    <location>
        <begin position="373"/>
        <end position="395"/>
    </location>
</feature>
<feature type="transmembrane region" description="Helical" evidence="8">
    <location>
        <begin position="350"/>
        <end position="366"/>
    </location>
</feature>
<keyword evidence="2" id="KW-1003">Cell membrane</keyword>
<accession>A0ABW8UJR3</accession>
<feature type="transmembrane region" description="Helical" evidence="8">
    <location>
        <begin position="227"/>
        <end position="247"/>
    </location>
</feature>
<evidence type="ECO:0000256" key="6">
    <source>
        <dbReference type="ARBA" id="ARBA00023136"/>
    </source>
</evidence>
<keyword evidence="5 8" id="KW-1133">Transmembrane helix</keyword>
<keyword evidence="4 8" id="KW-0812">Transmembrane</keyword>
<dbReference type="RefSeq" id="WP_407137798.1">
    <property type="nucleotide sequence ID" value="NZ_JBGQPK010000102.1"/>
</dbReference>
<dbReference type="Proteomes" id="UP001625389">
    <property type="component" value="Unassembled WGS sequence"/>
</dbReference>
<keyword evidence="3" id="KW-0808">Transferase</keyword>
<evidence type="ECO:0000256" key="5">
    <source>
        <dbReference type="ARBA" id="ARBA00022989"/>
    </source>
</evidence>
<proteinExistence type="inferred from homology"/>
<evidence type="ECO:0000313" key="9">
    <source>
        <dbReference type="EMBL" id="MFL2030418.1"/>
    </source>
</evidence>
<evidence type="ECO:0000256" key="8">
    <source>
        <dbReference type="SAM" id="Phobius"/>
    </source>
</evidence>
<comment type="subcellular location">
    <subcellularLocation>
        <location evidence="1">Cell membrane</location>
        <topology evidence="1">Multi-pass membrane protein</topology>
    </subcellularLocation>
</comment>
<dbReference type="EMBL" id="JBGQPK010000102">
    <property type="protein sequence ID" value="MFL2030418.1"/>
    <property type="molecule type" value="Genomic_DNA"/>
</dbReference>
<feature type="transmembrane region" description="Helical" evidence="8">
    <location>
        <begin position="301"/>
        <end position="319"/>
    </location>
</feature>
<evidence type="ECO:0000256" key="3">
    <source>
        <dbReference type="ARBA" id="ARBA00022679"/>
    </source>
</evidence>
<evidence type="ECO:0000256" key="1">
    <source>
        <dbReference type="ARBA" id="ARBA00004651"/>
    </source>
</evidence>
<comment type="similarity">
    <text evidence="7">Belongs to the glycosyltransferase 87 family.</text>
</comment>
<organism evidence="9 10">
    <name type="scientific">Loigolactobacillus zhaoyuanensis</name>
    <dbReference type="NCBI Taxonomy" id="2486017"/>
    <lineage>
        <taxon>Bacteria</taxon>
        <taxon>Bacillati</taxon>
        <taxon>Bacillota</taxon>
        <taxon>Bacilli</taxon>
        <taxon>Lactobacillales</taxon>
        <taxon>Lactobacillaceae</taxon>
        <taxon>Loigolactobacillus</taxon>
    </lineage>
</organism>
<feature type="transmembrane region" description="Helical" evidence="8">
    <location>
        <begin position="115"/>
        <end position="139"/>
    </location>
</feature>
<dbReference type="Pfam" id="PF09594">
    <property type="entry name" value="GT87"/>
    <property type="match status" value="1"/>
</dbReference>
<evidence type="ECO:0000256" key="2">
    <source>
        <dbReference type="ARBA" id="ARBA00022475"/>
    </source>
</evidence>
<gene>
    <name evidence="9" type="ORF">ACEN34_12540</name>
</gene>
<evidence type="ECO:0000256" key="4">
    <source>
        <dbReference type="ARBA" id="ARBA00022692"/>
    </source>
</evidence>
<protein>
    <submittedName>
        <fullName evidence="9">Glycosyltransferase 87 family protein</fullName>
    </submittedName>
</protein>
<evidence type="ECO:0000313" key="10">
    <source>
        <dbReference type="Proteomes" id="UP001625389"/>
    </source>
</evidence>
<evidence type="ECO:0000256" key="7">
    <source>
        <dbReference type="ARBA" id="ARBA00024033"/>
    </source>
</evidence>
<keyword evidence="10" id="KW-1185">Reference proteome</keyword>
<keyword evidence="6 8" id="KW-0472">Membrane</keyword>